<dbReference type="PROSITE" id="PS00216">
    <property type="entry name" value="SUGAR_TRANSPORT_1"/>
    <property type="match status" value="1"/>
</dbReference>
<feature type="transmembrane region" description="Helical" evidence="6">
    <location>
        <begin position="551"/>
        <end position="569"/>
    </location>
</feature>
<dbReference type="GO" id="GO:0005886">
    <property type="term" value="C:plasma membrane"/>
    <property type="evidence" value="ECO:0007669"/>
    <property type="project" value="TreeGrafter"/>
</dbReference>
<feature type="transmembrane region" description="Helical" evidence="6">
    <location>
        <begin position="295"/>
        <end position="314"/>
    </location>
</feature>
<dbReference type="InterPro" id="IPR005829">
    <property type="entry name" value="Sugar_transporter_CS"/>
</dbReference>
<evidence type="ECO:0000256" key="4">
    <source>
        <dbReference type="ARBA" id="ARBA00022989"/>
    </source>
</evidence>
<keyword evidence="2" id="KW-0813">Transport</keyword>
<organism evidence="8 9">
    <name type="scientific">Melanomma pulvis-pyrius CBS 109.77</name>
    <dbReference type="NCBI Taxonomy" id="1314802"/>
    <lineage>
        <taxon>Eukaryota</taxon>
        <taxon>Fungi</taxon>
        <taxon>Dikarya</taxon>
        <taxon>Ascomycota</taxon>
        <taxon>Pezizomycotina</taxon>
        <taxon>Dothideomycetes</taxon>
        <taxon>Pleosporomycetidae</taxon>
        <taxon>Pleosporales</taxon>
        <taxon>Melanommataceae</taxon>
        <taxon>Melanomma</taxon>
    </lineage>
</organism>
<feature type="transmembrane region" description="Helical" evidence="6">
    <location>
        <begin position="403"/>
        <end position="422"/>
    </location>
</feature>
<evidence type="ECO:0000256" key="2">
    <source>
        <dbReference type="ARBA" id="ARBA00022448"/>
    </source>
</evidence>
<feature type="transmembrane region" description="Helical" evidence="6">
    <location>
        <begin position="461"/>
        <end position="484"/>
    </location>
</feature>
<evidence type="ECO:0000256" key="3">
    <source>
        <dbReference type="ARBA" id="ARBA00022692"/>
    </source>
</evidence>
<dbReference type="Proteomes" id="UP000799757">
    <property type="component" value="Unassembled WGS sequence"/>
</dbReference>
<keyword evidence="9" id="KW-1185">Reference proteome</keyword>
<feature type="transmembrane region" description="Helical" evidence="6">
    <location>
        <begin position="133"/>
        <end position="151"/>
    </location>
</feature>
<feature type="transmembrane region" description="Helical" evidence="6">
    <location>
        <begin position="335"/>
        <end position="359"/>
    </location>
</feature>
<feature type="transmembrane region" description="Helical" evidence="6">
    <location>
        <begin position="428"/>
        <end position="454"/>
    </location>
</feature>
<feature type="transmembrane region" description="Helical" evidence="6">
    <location>
        <begin position="264"/>
        <end position="283"/>
    </location>
</feature>
<proteinExistence type="predicted"/>
<gene>
    <name evidence="8" type="ORF">K505DRAFT_264788</name>
</gene>
<name>A0A6A6XUP4_9PLEO</name>
<keyword evidence="4 6" id="KW-1133">Transmembrane helix</keyword>
<dbReference type="InterPro" id="IPR053791">
    <property type="entry name" value="MFS_Tri12-like"/>
</dbReference>
<feature type="transmembrane region" description="Helical" evidence="6">
    <location>
        <begin position="224"/>
        <end position="243"/>
    </location>
</feature>
<dbReference type="OrthoDB" id="4161376at2759"/>
<dbReference type="EMBL" id="MU001755">
    <property type="protein sequence ID" value="KAF2799978.1"/>
    <property type="molecule type" value="Genomic_DNA"/>
</dbReference>
<evidence type="ECO:0000313" key="8">
    <source>
        <dbReference type="EMBL" id="KAF2799978.1"/>
    </source>
</evidence>
<dbReference type="GO" id="GO:0022857">
    <property type="term" value="F:transmembrane transporter activity"/>
    <property type="evidence" value="ECO:0007669"/>
    <property type="project" value="InterPro"/>
</dbReference>
<comment type="subcellular location">
    <subcellularLocation>
        <location evidence="1">Membrane</location>
        <topology evidence="1">Multi-pass membrane protein</topology>
    </subcellularLocation>
</comment>
<dbReference type="PANTHER" id="PTHR23501:SF109">
    <property type="entry name" value="MAJOR FACILITATOR SUPERFAMILY (MFS) PROFILE DOMAIN-CONTAINING PROTEIN-RELATED"/>
    <property type="match status" value="1"/>
</dbReference>
<keyword evidence="3 6" id="KW-0812">Transmembrane</keyword>
<accession>A0A6A6XUP4</accession>
<dbReference type="Gene3D" id="1.20.1250.20">
    <property type="entry name" value="MFS general substrate transporter like domains"/>
    <property type="match status" value="1"/>
</dbReference>
<dbReference type="AlphaFoldDB" id="A0A6A6XUP4"/>
<feature type="domain" description="Major facilitator superfamily (MFS) profile" evidence="7">
    <location>
        <begin position="68"/>
        <end position="575"/>
    </location>
</feature>
<sequence length="603" mass="64497">MDEEKADARMAESVERNEALNTEQSKDFHVVKKVHADGHIDLVDAHAIGGAAENMPKGYYYSLQFIGTVTAVCTGSMCAYLGWVLPANTLLLINADIGPSTNLNWVATIWTIGSAIGFLLVGRLSDIFGRKWMVMGTSILGLIGCIVGATAKRIDTLIAANLMNGLAAAGQLSFGIVLGELVPNKHRGPIVTVVFLSSLPFAVFGPLIARLFIIHTAAGWRWSYYLGIILSGITVILYQFLYHPPTYDQLHVNGKTRWQQFKELDFVGIVLFIAGVIVFLIGLSWGGTTYPWKSAAVLCSIIGGALTLVVFGLYEAFVFKGQALMPPRLFKKIEYVAIIMVATIAAMVYYSLTVLWPTILGTIYTTDSLKIGLASSVVGGGVLLGQAVGGIAISYIPKVKWQVIILSILACAFLGAEAGLQINGYAGFITLGVLATFVIGWSDGITFPGVTLLWEAQDIGLATGVLGSIRALGGAVAQALYVSILTNKVTVYLPRYVVPAATSAGLPATSLPALFTGITTGNFTLVPGITPAIIAATGAATQKAYLESFRIVFYATIPFGVLLIIFACLSPNFEKYLSMNVAKRLQHMGKLDGEGREREGDFL</sequence>
<evidence type="ECO:0000313" key="9">
    <source>
        <dbReference type="Proteomes" id="UP000799757"/>
    </source>
</evidence>
<evidence type="ECO:0000256" key="5">
    <source>
        <dbReference type="ARBA" id="ARBA00023136"/>
    </source>
</evidence>
<feature type="transmembrane region" description="Helical" evidence="6">
    <location>
        <begin position="371"/>
        <end position="396"/>
    </location>
</feature>
<feature type="transmembrane region" description="Helical" evidence="6">
    <location>
        <begin position="190"/>
        <end position="212"/>
    </location>
</feature>
<dbReference type="CDD" id="cd06179">
    <property type="entry name" value="MFS_TRI12_like"/>
    <property type="match status" value="1"/>
</dbReference>
<keyword evidence="5 6" id="KW-0472">Membrane</keyword>
<dbReference type="PANTHER" id="PTHR23501">
    <property type="entry name" value="MAJOR FACILITATOR SUPERFAMILY"/>
    <property type="match status" value="1"/>
</dbReference>
<dbReference type="PROSITE" id="PS50850">
    <property type="entry name" value="MFS"/>
    <property type="match status" value="1"/>
</dbReference>
<feature type="transmembrane region" description="Helical" evidence="6">
    <location>
        <begin position="59"/>
        <end position="83"/>
    </location>
</feature>
<dbReference type="InterPro" id="IPR020846">
    <property type="entry name" value="MFS_dom"/>
</dbReference>
<evidence type="ECO:0000256" key="6">
    <source>
        <dbReference type="SAM" id="Phobius"/>
    </source>
</evidence>
<dbReference type="SUPFAM" id="SSF103473">
    <property type="entry name" value="MFS general substrate transporter"/>
    <property type="match status" value="2"/>
</dbReference>
<evidence type="ECO:0000256" key="1">
    <source>
        <dbReference type="ARBA" id="ARBA00004141"/>
    </source>
</evidence>
<dbReference type="InterPro" id="IPR010573">
    <property type="entry name" value="MFS_Str1/Tri12-like"/>
</dbReference>
<protein>
    <submittedName>
        <fullName evidence="8">Fungal trichothecene efflux pump</fullName>
    </submittedName>
</protein>
<dbReference type="InterPro" id="IPR036259">
    <property type="entry name" value="MFS_trans_sf"/>
</dbReference>
<dbReference type="Pfam" id="PF06609">
    <property type="entry name" value="TRI12"/>
    <property type="match status" value="1"/>
</dbReference>
<feature type="transmembrane region" description="Helical" evidence="6">
    <location>
        <begin position="103"/>
        <end position="121"/>
    </location>
</feature>
<reference evidence="8" key="1">
    <citation type="journal article" date="2020" name="Stud. Mycol.">
        <title>101 Dothideomycetes genomes: a test case for predicting lifestyles and emergence of pathogens.</title>
        <authorList>
            <person name="Haridas S."/>
            <person name="Albert R."/>
            <person name="Binder M."/>
            <person name="Bloem J."/>
            <person name="Labutti K."/>
            <person name="Salamov A."/>
            <person name="Andreopoulos B."/>
            <person name="Baker S."/>
            <person name="Barry K."/>
            <person name="Bills G."/>
            <person name="Bluhm B."/>
            <person name="Cannon C."/>
            <person name="Castanera R."/>
            <person name="Culley D."/>
            <person name="Daum C."/>
            <person name="Ezra D."/>
            <person name="Gonzalez J."/>
            <person name="Henrissat B."/>
            <person name="Kuo A."/>
            <person name="Liang C."/>
            <person name="Lipzen A."/>
            <person name="Lutzoni F."/>
            <person name="Magnuson J."/>
            <person name="Mondo S."/>
            <person name="Nolan M."/>
            <person name="Ohm R."/>
            <person name="Pangilinan J."/>
            <person name="Park H.-J."/>
            <person name="Ramirez L."/>
            <person name="Alfaro M."/>
            <person name="Sun H."/>
            <person name="Tritt A."/>
            <person name="Yoshinaga Y."/>
            <person name="Zwiers L.-H."/>
            <person name="Turgeon B."/>
            <person name="Goodwin S."/>
            <person name="Spatafora J."/>
            <person name="Crous P."/>
            <person name="Grigoriev I."/>
        </authorList>
    </citation>
    <scope>NUCLEOTIDE SEQUENCE</scope>
    <source>
        <strain evidence="8">CBS 109.77</strain>
    </source>
</reference>
<evidence type="ECO:0000259" key="7">
    <source>
        <dbReference type="PROSITE" id="PS50850"/>
    </source>
</evidence>